<comment type="subcellular location">
    <subcellularLocation>
        <location evidence="1">Golgi apparatus</location>
    </subcellularLocation>
    <subcellularLocation>
        <location evidence="2">Secreted</location>
    </subcellularLocation>
</comment>
<evidence type="ECO:0000256" key="2">
    <source>
        <dbReference type="ARBA" id="ARBA00004613"/>
    </source>
</evidence>
<protein>
    <recommendedName>
        <fullName evidence="20">Extracellular tyrosine-protein kinase PKDCC</fullName>
        <ecNumber evidence="3">2.7.10.2</ecNumber>
    </recommendedName>
    <alternativeName>
        <fullName evidence="21">Protein kinase domain-containing protein, cytoplasmic</fullName>
    </alternativeName>
    <alternativeName>
        <fullName evidence="22">Protein kinase-like protein SgK493</fullName>
    </alternativeName>
    <alternativeName>
        <fullName evidence="23">Sugen kinase 493</fullName>
    </alternativeName>
    <alternativeName>
        <fullName evidence="24">Vertebrate lonesome kinase</fullName>
    </alternativeName>
</protein>
<evidence type="ECO:0000256" key="18">
    <source>
        <dbReference type="ARBA" id="ARBA00023180"/>
    </source>
</evidence>
<dbReference type="GO" id="GO:0001503">
    <property type="term" value="P:ossification"/>
    <property type="evidence" value="ECO:0007669"/>
    <property type="project" value="UniProtKB-KW"/>
</dbReference>
<dbReference type="SMART" id="SM00220">
    <property type="entry name" value="S_TKc"/>
    <property type="match status" value="1"/>
</dbReference>
<keyword evidence="14" id="KW-0892">Osteogenesis</keyword>
<keyword evidence="17" id="KW-0829">Tyrosine-protein kinase</keyword>
<keyword evidence="16" id="KW-0333">Golgi apparatus</keyword>
<keyword evidence="18" id="KW-0325">Glycoprotein</keyword>
<evidence type="ECO:0000256" key="15">
    <source>
        <dbReference type="ARBA" id="ARBA00022927"/>
    </source>
</evidence>
<dbReference type="GO" id="GO:0004715">
    <property type="term" value="F:non-membrane spanning protein tyrosine kinase activity"/>
    <property type="evidence" value="ECO:0007669"/>
    <property type="project" value="UniProtKB-EC"/>
</dbReference>
<gene>
    <name evidence="26" type="ORF">UPYG_G00230070</name>
</gene>
<evidence type="ECO:0000256" key="19">
    <source>
        <dbReference type="ARBA" id="ARBA00051942"/>
    </source>
</evidence>
<dbReference type="GO" id="GO:0005576">
    <property type="term" value="C:extracellular region"/>
    <property type="evidence" value="ECO:0007669"/>
    <property type="project" value="UniProtKB-SubCell"/>
</dbReference>
<evidence type="ECO:0000256" key="8">
    <source>
        <dbReference type="ARBA" id="ARBA00022679"/>
    </source>
</evidence>
<dbReference type="FunFam" id="1.10.510.10:FF:000552">
    <property type="entry name" value="extracellular tyrosine-protein kinase PKDCC isoform X5"/>
    <property type="match status" value="1"/>
</dbReference>
<keyword evidence="4" id="KW-0813">Transport</keyword>
<dbReference type="PANTHER" id="PTHR46448:SF2">
    <property type="entry name" value="PROTEIN KINASE DOMAIN-CONTAINING PROTEIN"/>
    <property type="match status" value="1"/>
</dbReference>
<dbReference type="GO" id="GO:0030154">
    <property type="term" value="P:cell differentiation"/>
    <property type="evidence" value="ECO:0007669"/>
    <property type="project" value="UniProtKB-KW"/>
</dbReference>
<feature type="domain" description="Protein kinase" evidence="25">
    <location>
        <begin position="121"/>
        <end position="400"/>
    </location>
</feature>
<keyword evidence="12" id="KW-0221">Differentiation</keyword>
<evidence type="ECO:0000256" key="6">
    <source>
        <dbReference type="ARBA" id="ARBA00022525"/>
    </source>
</evidence>
<dbReference type="AlphaFoldDB" id="A0ABD0WEW6"/>
<accession>A0ABD0WEW6</accession>
<comment type="caution">
    <text evidence="26">The sequence shown here is derived from an EMBL/GenBank/DDBJ whole genome shotgun (WGS) entry which is preliminary data.</text>
</comment>
<evidence type="ECO:0000256" key="10">
    <source>
        <dbReference type="ARBA" id="ARBA00022741"/>
    </source>
</evidence>
<keyword evidence="8" id="KW-0808">Transferase</keyword>
<evidence type="ECO:0000256" key="5">
    <source>
        <dbReference type="ARBA" id="ARBA00022473"/>
    </source>
</evidence>
<evidence type="ECO:0000313" key="26">
    <source>
        <dbReference type="EMBL" id="KAL0969631.1"/>
    </source>
</evidence>
<evidence type="ECO:0000256" key="23">
    <source>
        <dbReference type="ARBA" id="ARBA00080589"/>
    </source>
</evidence>
<dbReference type="PANTHER" id="PTHR46448">
    <property type="entry name" value="PROTEIN KINASE DOMAIN-CONTAINING PROTEIN"/>
    <property type="match status" value="1"/>
</dbReference>
<dbReference type="Gene3D" id="1.10.510.10">
    <property type="entry name" value="Transferase(Phosphotransferase) domain 1"/>
    <property type="match status" value="1"/>
</dbReference>
<dbReference type="InterPro" id="IPR000719">
    <property type="entry name" value="Prot_kinase_dom"/>
</dbReference>
<dbReference type="GO" id="GO:0015031">
    <property type="term" value="P:protein transport"/>
    <property type="evidence" value="ECO:0007669"/>
    <property type="project" value="UniProtKB-KW"/>
</dbReference>
<dbReference type="InterPro" id="IPR022049">
    <property type="entry name" value="FAM69_kinase_dom"/>
</dbReference>
<dbReference type="GO" id="GO:0005524">
    <property type="term" value="F:ATP binding"/>
    <property type="evidence" value="ECO:0007669"/>
    <property type="project" value="UniProtKB-KW"/>
</dbReference>
<dbReference type="SUPFAM" id="SSF56112">
    <property type="entry name" value="Protein kinase-like (PK-like)"/>
    <property type="match status" value="1"/>
</dbReference>
<proteinExistence type="predicted"/>
<evidence type="ECO:0000256" key="3">
    <source>
        <dbReference type="ARBA" id="ARBA00011903"/>
    </source>
</evidence>
<evidence type="ECO:0000256" key="12">
    <source>
        <dbReference type="ARBA" id="ARBA00022782"/>
    </source>
</evidence>
<evidence type="ECO:0000256" key="21">
    <source>
        <dbReference type="ARBA" id="ARBA00078617"/>
    </source>
</evidence>
<evidence type="ECO:0000256" key="7">
    <source>
        <dbReference type="ARBA" id="ARBA00022553"/>
    </source>
</evidence>
<keyword evidence="15" id="KW-0653">Protein transport</keyword>
<dbReference type="Proteomes" id="UP001557470">
    <property type="component" value="Unassembled WGS sequence"/>
</dbReference>
<keyword evidence="11" id="KW-0418">Kinase</keyword>
<evidence type="ECO:0000313" key="27">
    <source>
        <dbReference type="Proteomes" id="UP001557470"/>
    </source>
</evidence>
<keyword evidence="6" id="KW-0964">Secreted</keyword>
<reference evidence="26 27" key="1">
    <citation type="submission" date="2024-06" db="EMBL/GenBank/DDBJ databases">
        <authorList>
            <person name="Pan Q."/>
            <person name="Wen M."/>
            <person name="Jouanno E."/>
            <person name="Zahm M."/>
            <person name="Klopp C."/>
            <person name="Cabau C."/>
            <person name="Louis A."/>
            <person name="Berthelot C."/>
            <person name="Parey E."/>
            <person name="Roest Crollius H."/>
            <person name="Montfort J."/>
            <person name="Robinson-Rechavi M."/>
            <person name="Bouchez O."/>
            <person name="Lampietro C."/>
            <person name="Lopez Roques C."/>
            <person name="Donnadieu C."/>
            <person name="Postlethwait J."/>
            <person name="Bobe J."/>
            <person name="Verreycken H."/>
            <person name="Guiguen Y."/>
        </authorList>
    </citation>
    <scope>NUCLEOTIDE SEQUENCE [LARGE SCALE GENOMIC DNA]</scope>
    <source>
        <strain evidence="26">Up_M1</strain>
        <tissue evidence="26">Testis</tissue>
    </source>
</reference>
<evidence type="ECO:0000256" key="1">
    <source>
        <dbReference type="ARBA" id="ARBA00004555"/>
    </source>
</evidence>
<evidence type="ECO:0000256" key="4">
    <source>
        <dbReference type="ARBA" id="ARBA00022448"/>
    </source>
</evidence>
<keyword evidence="5" id="KW-0217">Developmental protein</keyword>
<dbReference type="PROSITE" id="PS50011">
    <property type="entry name" value="PROTEIN_KINASE_DOM"/>
    <property type="match status" value="1"/>
</dbReference>
<evidence type="ECO:0000259" key="25">
    <source>
        <dbReference type="PROSITE" id="PS50011"/>
    </source>
</evidence>
<keyword evidence="9" id="KW-0732">Signal</keyword>
<comment type="catalytic activity">
    <reaction evidence="19">
        <text>L-tyrosyl-[protein] + ATP = O-phospho-L-tyrosyl-[protein] + ADP + H(+)</text>
        <dbReference type="Rhea" id="RHEA:10596"/>
        <dbReference type="Rhea" id="RHEA-COMP:10136"/>
        <dbReference type="Rhea" id="RHEA-COMP:20101"/>
        <dbReference type="ChEBI" id="CHEBI:15378"/>
        <dbReference type="ChEBI" id="CHEBI:30616"/>
        <dbReference type="ChEBI" id="CHEBI:46858"/>
        <dbReference type="ChEBI" id="CHEBI:61978"/>
        <dbReference type="ChEBI" id="CHEBI:456216"/>
        <dbReference type="EC" id="2.7.10.2"/>
    </reaction>
    <physiologicalReaction direction="left-to-right" evidence="19">
        <dbReference type="Rhea" id="RHEA:10597"/>
    </physiologicalReaction>
</comment>
<evidence type="ECO:0000256" key="16">
    <source>
        <dbReference type="ARBA" id="ARBA00023034"/>
    </source>
</evidence>
<keyword evidence="10" id="KW-0547">Nucleotide-binding</keyword>
<evidence type="ECO:0000256" key="13">
    <source>
        <dbReference type="ARBA" id="ARBA00022840"/>
    </source>
</evidence>
<organism evidence="26 27">
    <name type="scientific">Umbra pygmaea</name>
    <name type="common">Eastern mudminnow</name>
    <dbReference type="NCBI Taxonomy" id="75934"/>
    <lineage>
        <taxon>Eukaryota</taxon>
        <taxon>Metazoa</taxon>
        <taxon>Chordata</taxon>
        <taxon>Craniata</taxon>
        <taxon>Vertebrata</taxon>
        <taxon>Euteleostomi</taxon>
        <taxon>Actinopterygii</taxon>
        <taxon>Neopterygii</taxon>
        <taxon>Teleostei</taxon>
        <taxon>Protacanthopterygii</taxon>
        <taxon>Esociformes</taxon>
        <taxon>Umbridae</taxon>
        <taxon>Umbra</taxon>
    </lineage>
</organism>
<dbReference type="Pfam" id="PF12260">
    <property type="entry name" value="PIP49_C"/>
    <property type="match status" value="1"/>
</dbReference>
<name>A0ABD0WEW6_UMBPY</name>
<evidence type="ECO:0000256" key="20">
    <source>
        <dbReference type="ARBA" id="ARBA00072258"/>
    </source>
</evidence>
<dbReference type="GO" id="GO:0005794">
    <property type="term" value="C:Golgi apparatus"/>
    <property type="evidence" value="ECO:0007669"/>
    <property type="project" value="UniProtKB-SubCell"/>
</dbReference>
<evidence type="ECO:0000256" key="9">
    <source>
        <dbReference type="ARBA" id="ARBA00022729"/>
    </source>
</evidence>
<evidence type="ECO:0000256" key="22">
    <source>
        <dbReference type="ARBA" id="ARBA00079014"/>
    </source>
</evidence>
<dbReference type="InterPro" id="IPR042983">
    <property type="entry name" value="PKDCC"/>
</dbReference>
<keyword evidence="13" id="KW-0067">ATP-binding</keyword>
<dbReference type="EMBL" id="JAGEUA010000007">
    <property type="protein sequence ID" value="KAL0969631.1"/>
    <property type="molecule type" value="Genomic_DNA"/>
</dbReference>
<evidence type="ECO:0000256" key="17">
    <source>
        <dbReference type="ARBA" id="ARBA00023137"/>
    </source>
</evidence>
<keyword evidence="27" id="KW-1185">Reference proteome</keyword>
<evidence type="ECO:0000256" key="14">
    <source>
        <dbReference type="ARBA" id="ARBA00022855"/>
    </source>
</evidence>
<dbReference type="EC" id="2.7.10.2" evidence="3"/>
<evidence type="ECO:0000256" key="24">
    <source>
        <dbReference type="ARBA" id="ARBA00082327"/>
    </source>
</evidence>
<sequence length="492" mass="55404">MCIMGNPLCAAGLLAVFVISSTLFINNWHFRVHKVFFGNGTLEDDFFMKRNALVHQLNARREEILPFLNSFVIEKLFDESKHFSHQSFESSHLDSLESESNVSPRSFMDTDHIGCDQLVDVKVVDILGSGYTKVVLKALLLEGQIVALKTVYDQGTDMGRCLEDFNDPLGCHELVSFKLKKEIALLQRLQHPNIIKLRGHCEDSGGAGGVTVVLEQGDPLQMIALLQSPWEERFRVCLGLTRLLHYLSHSPLGSVALLDFQPRQFVTVSGELKLTDLDDASLTEQTCQNDQDCVLYFPLRNFSLPCSARGRCEGLNERRNLYNAYRYFYTYLLPHQAPPALKHLVDRIMNATGELKGDVNDTLEAFENVLHLYKSGVHLDSLPSSLIREMPQLERLLPYYAVIRGMATSGNMEYRCWPSYNHHGCLLSVHSAMEAAFICNSHAQCTSFSLNKQTTWAGRLLASFRSGFSHLVPDGNSEVYMKKTKTSLGTTL</sequence>
<keyword evidence="7" id="KW-0597">Phosphoprotein</keyword>
<dbReference type="GO" id="GO:0001501">
    <property type="term" value="P:skeletal system development"/>
    <property type="evidence" value="ECO:0007669"/>
    <property type="project" value="UniProtKB-ARBA"/>
</dbReference>
<evidence type="ECO:0000256" key="11">
    <source>
        <dbReference type="ARBA" id="ARBA00022777"/>
    </source>
</evidence>
<dbReference type="InterPro" id="IPR011009">
    <property type="entry name" value="Kinase-like_dom_sf"/>
</dbReference>